<proteinExistence type="inferred from homology"/>
<sequence>MQEQRTTTSGKNVVSFSIAVDRQSQDDQADFFNITAWDKLGDLVMQYLSKGRRVLIQGRLRQDSWEDKDTGKRQSRIEVTASDVTFLDGPSGDNSGSAAPKTTKKEEVVTEIDDKPIDLSEIPF</sequence>
<reference evidence="5" key="1">
    <citation type="submission" date="2021-06" db="EMBL/GenBank/DDBJ databases">
        <title>An adapted protocol for Saccharibacteria cultivation: two new species join this phylum of Candidate Phyla Radiations.</title>
        <authorList>
            <person name="Ibrahim A."/>
            <person name="Maatouk M."/>
            <person name="Raoult D."/>
            <person name="Bittar F."/>
        </authorList>
    </citation>
    <scope>NUCLEOTIDE SEQUENCE</scope>
    <source>
        <strain evidence="5">IHU2</strain>
    </source>
</reference>
<dbReference type="Pfam" id="PF00436">
    <property type="entry name" value="SSB"/>
    <property type="match status" value="1"/>
</dbReference>
<protein>
    <recommendedName>
        <fullName evidence="2 3">Single-stranded DNA-binding protein</fullName>
        <shortName evidence="2">SSB</shortName>
    </recommendedName>
</protein>
<feature type="compositionally biased region" description="Basic and acidic residues" evidence="4">
    <location>
        <begin position="103"/>
        <end position="118"/>
    </location>
</feature>
<gene>
    <name evidence="5" type="ORF">KOY49_00485</name>
</gene>
<evidence type="ECO:0000256" key="4">
    <source>
        <dbReference type="SAM" id="MobiDB-lite"/>
    </source>
</evidence>
<dbReference type="InterPro" id="IPR011344">
    <property type="entry name" value="ssDNA-bd"/>
</dbReference>
<comment type="subunit">
    <text evidence="2">Homotetramer.</text>
</comment>
<dbReference type="PANTHER" id="PTHR10302:SF0">
    <property type="entry name" value="SINGLE-STRANDED DNA-BINDING PROTEIN, MITOCHONDRIAL"/>
    <property type="match status" value="1"/>
</dbReference>
<comment type="caution">
    <text evidence="2">Lacks conserved residue(s) required for the propagation of feature annotation.</text>
</comment>
<dbReference type="Proteomes" id="UP000677117">
    <property type="component" value="Chromosome"/>
</dbReference>
<dbReference type="PANTHER" id="PTHR10302">
    <property type="entry name" value="SINGLE-STRANDED DNA-BINDING PROTEIN"/>
    <property type="match status" value="1"/>
</dbReference>
<dbReference type="EMBL" id="CP076459">
    <property type="protein sequence ID" value="QWQ31825.1"/>
    <property type="molecule type" value="Genomic_DNA"/>
</dbReference>
<keyword evidence="1 2" id="KW-0238">DNA-binding</keyword>
<keyword evidence="6" id="KW-1185">Reference proteome</keyword>
<feature type="region of interest" description="Disordered" evidence="4">
    <location>
        <begin position="82"/>
        <end position="124"/>
    </location>
</feature>
<dbReference type="NCBIfam" id="TIGR00621">
    <property type="entry name" value="ssb"/>
    <property type="match status" value="1"/>
</dbReference>
<name>A0A8F1MB44_9BACT</name>
<dbReference type="Gene3D" id="2.40.50.140">
    <property type="entry name" value="Nucleic acid-binding proteins"/>
    <property type="match status" value="1"/>
</dbReference>
<evidence type="ECO:0000313" key="6">
    <source>
        <dbReference type="Proteomes" id="UP000677117"/>
    </source>
</evidence>
<accession>A0A8F1MB44</accession>
<dbReference type="PROSITE" id="PS50935">
    <property type="entry name" value="SSB"/>
    <property type="match status" value="1"/>
</dbReference>
<evidence type="ECO:0000256" key="2">
    <source>
        <dbReference type="HAMAP-Rule" id="MF_00984"/>
    </source>
</evidence>
<dbReference type="GO" id="GO:0006260">
    <property type="term" value="P:DNA replication"/>
    <property type="evidence" value="ECO:0007669"/>
    <property type="project" value="InterPro"/>
</dbReference>
<dbReference type="HAMAP" id="MF_00984">
    <property type="entry name" value="SSB"/>
    <property type="match status" value="1"/>
</dbReference>
<dbReference type="CDD" id="cd04496">
    <property type="entry name" value="SSB_OBF"/>
    <property type="match status" value="1"/>
</dbReference>
<dbReference type="GO" id="GO:0003697">
    <property type="term" value="F:single-stranded DNA binding"/>
    <property type="evidence" value="ECO:0007669"/>
    <property type="project" value="UniProtKB-UniRule"/>
</dbReference>
<organism evidence="5 6">
    <name type="scientific">Candidatus Minimicrobia vallesae</name>
    <dbReference type="NCBI Taxonomy" id="2841264"/>
    <lineage>
        <taxon>Bacteria</taxon>
        <taxon>Candidatus Saccharimonadota</taxon>
        <taxon>Candidatus Saccharimonadota incertae sedis</taxon>
        <taxon>Candidatus Minimicrobia</taxon>
    </lineage>
</organism>
<dbReference type="InterPro" id="IPR012340">
    <property type="entry name" value="NA-bd_OB-fold"/>
</dbReference>
<dbReference type="SUPFAM" id="SSF50249">
    <property type="entry name" value="Nucleic acid-binding proteins"/>
    <property type="match status" value="1"/>
</dbReference>
<dbReference type="InterPro" id="IPR000424">
    <property type="entry name" value="Primosome_PriB/ssb"/>
</dbReference>
<dbReference type="KEGG" id="mvl:KOY49_00485"/>
<evidence type="ECO:0000256" key="1">
    <source>
        <dbReference type="ARBA" id="ARBA00023125"/>
    </source>
</evidence>
<evidence type="ECO:0000256" key="3">
    <source>
        <dbReference type="RuleBase" id="RU000524"/>
    </source>
</evidence>
<evidence type="ECO:0000313" key="5">
    <source>
        <dbReference type="EMBL" id="QWQ31825.1"/>
    </source>
</evidence>
<dbReference type="AlphaFoldDB" id="A0A8F1MB44"/>
<dbReference type="GO" id="GO:0009295">
    <property type="term" value="C:nucleoid"/>
    <property type="evidence" value="ECO:0007669"/>
    <property type="project" value="TreeGrafter"/>
</dbReference>